<evidence type="ECO:0000313" key="3">
    <source>
        <dbReference type="EMBL" id="TDP91040.1"/>
    </source>
</evidence>
<dbReference type="PANTHER" id="PTHR42949">
    <property type="entry name" value="ANAEROBIC GLYCEROL-3-PHOSPHATE DEHYDROGENASE SUBUNIT B"/>
    <property type="match status" value="1"/>
</dbReference>
<dbReference type="PANTHER" id="PTHR42949:SF3">
    <property type="entry name" value="ANAEROBIC GLYCEROL-3-PHOSPHATE DEHYDROGENASE SUBUNIT B"/>
    <property type="match status" value="1"/>
</dbReference>
<dbReference type="Proteomes" id="UP000295444">
    <property type="component" value="Unassembled WGS sequence"/>
</dbReference>
<evidence type="ECO:0000256" key="1">
    <source>
        <dbReference type="ARBA" id="ARBA00023002"/>
    </source>
</evidence>
<evidence type="ECO:0000313" key="4">
    <source>
        <dbReference type="Proteomes" id="UP000295444"/>
    </source>
</evidence>
<dbReference type="Gene3D" id="1.10.10.1100">
    <property type="entry name" value="BFD-like [2Fe-2S]-binding domain"/>
    <property type="match status" value="1"/>
</dbReference>
<keyword evidence="4" id="KW-1185">Reference proteome</keyword>
<dbReference type="RefSeq" id="WP_133853840.1">
    <property type="nucleotide sequence ID" value="NZ_SNXZ01000009.1"/>
</dbReference>
<evidence type="ECO:0000259" key="2">
    <source>
        <dbReference type="Pfam" id="PF07992"/>
    </source>
</evidence>
<dbReference type="Pfam" id="PF07992">
    <property type="entry name" value="Pyr_redox_2"/>
    <property type="match status" value="1"/>
</dbReference>
<name>A0A4R6RVP6_LABRH</name>
<dbReference type="AlphaFoldDB" id="A0A4R6RVP6"/>
<dbReference type="CDD" id="cd19946">
    <property type="entry name" value="GlpA-like_Fer2_BFD-like"/>
    <property type="match status" value="1"/>
</dbReference>
<dbReference type="GO" id="GO:0016491">
    <property type="term" value="F:oxidoreductase activity"/>
    <property type="evidence" value="ECO:0007669"/>
    <property type="project" value="UniProtKB-KW"/>
</dbReference>
<accession>A0A4R6RVP6</accession>
<dbReference type="InterPro" id="IPR023753">
    <property type="entry name" value="FAD/NAD-binding_dom"/>
</dbReference>
<dbReference type="PIRSF" id="PIRSF037495">
    <property type="entry name" value="Opine_OX_OoxA/HcnB"/>
    <property type="match status" value="1"/>
</dbReference>
<dbReference type="SUPFAM" id="SSF51905">
    <property type="entry name" value="FAD/NAD(P)-binding domain"/>
    <property type="match status" value="1"/>
</dbReference>
<proteinExistence type="predicted"/>
<keyword evidence="1" id="KW-0560">Oxidoreductase</keyword>
<reference evidence="3 4" key="1">
    <citation type="submission" date="2019-03" db="EMBL/GenBank/DDBJ databases">
        <title>Genomic Encyclopedia of Type Strains, Phase IV (KMG-IV): sequencing the most valuable type-strain genomes for metagenomic binning, comparative biology and taxonomic classification.</title>
        <authorList>
            <person name="Goeker M."/>
        </authorList>
    </citation>
    <scope>NUCLEOTIDE SEQUENCE [LARGE SCALE GENOMIC DNA]</scope>
    <source>
        <strain evidence="3 4">DSM 45361</strain>
    </source>
</reference>
<dbReference type="InterPro" id="IPR051691">
    <property type="entry name" value="Metab_Enz_Cyan_OpOx_G3PDH"/>
</dbReference>
<dbReference type="OrthoDB" id="9801699at2"/>
<comment type="caution">
    <text evidence="3">The sequence shown here is derived from an EMBL/GenBank/DDBJ whole genome shotgun (WGS) entry which is preliminary data.</text>
</comment>
<gene>
    <name evidence="3" type="ORF">EV186_10932</name>
</gene>
<feature type="domain" description="FAD/NAD(P)-binding" evidence="2">
    <location>
        <begin position="11"/>
        <end position="306"/>
    </location>
</feature>
<dbReference type="PRINTS" id="PR00368">
    <property type="entry name" value="FADPNR"/>
</dbReference>
<dbReference type="Gene3D" id="3.50.50.60">
    <property type="entry name" value="FAD/NAD(P)-binding domain"/>
    <property type="match status" value="3"/>
</dbReference>
<organism evidence="3 4">
    <name type="scientific">Labedaea rhizosphaerae</name>
    <dbReference type="NCBI Taxonomy" id="598644"/>
    <lineage>
        <taxon>Bacteria</taxon>
        <taxon>Bacillati</taxon>
        <taxon>Actinomycetota</taxon>
        <taxon>Actinomycetes</taxon>
        <taxon>Pseudonocardiales</taxon>
        <taxon>Pseudonocardiaceae</taxon>
        <taxon>Labedaea</taxon>
    </lineage>
</organism>
<dbReference type="InterPro" id="IPR036188">
    <property type="entry name" value="FAD/NAD-bd_sf"/>
</dbReference>
<sequence length="448" mass="46500">MPNSSAERNEYDVAVIGAGPAGLAAAAAAADTGVSVALVDSGPRPGGQYWRHRTGDDGTHHHDWAEFTRLRARIREVDHLAEHAVWHIEPGFTVHATGRDPVRARRLVLAPGAHDRQLPFPGWTLPGVYTAGGVQALLKGHGVLAGKRIVVAGTGPFLLAVAAGLLDAGAGVAGVFEAGTPAGFARHPLAVAGALGKLGEGAGYLRVVGRRYRTRTMVIAAHGTGELSGVTVAKVDANWQVVPGTERDVACDALAVGYGFTPQLELPLQLGCATRLDADGSLVATADDRQMSTVEGVFLAGEVCGVGGSALAVTEGLIAGRHAAGVSAGSRLLRRRRAQRRFAGALHQAFPLRRGWLDRVGADTVVCRCEEVRHRAVTAAVDDLGATDPRTVKLLARPGMGLCQGRVCGFATACVVADRLGRTLIEADLRGLAARPVAQPVTLGELAG</sequence>
<dbReference type="PRINTS" id="PR00469">
    <property type="entry name" value="PNDRDTASEII"/>
</dbReference>
<dbReference type="InterPro" id="IPR041854">
    <property type="entry name" value="BFD-like_2Fe2S-bd_dom_sf"/>
</dbReference>
<protein>
    <submittedName>
        <fullName evidence="3">Thioredoxin reductase</fullName>
    </submittedName>
</protein>
<dbReference type="EMBL" id="SNXZ01000009">
    <property type="protein sequence ID" value="TDP91040.1"/>
    <property type="molecule type" value="Genomic_DNA"/>
</dbReference>
<dbReference type="InterPro" id="IPR017224">
    <property type="entry name" value="Opine_Oxase_asu/HCN_bsu"/>
</dbReference>